<feature type="transmembrane region" description="Helical" evidence="2">
    <location>
        <begin position="299"/>
        <end position="317"/>
    </location>
</feature>
<feature type="transmembrane region" description="Helical" evidence="2">
    <location>
        <begin position="131"/>
        <end position="150"/>
    </location>
</feature>
<feature type="transmembrane region" description="Helical" evidence="2">
    <location>
        <begin position="157"/>
        <end position="177"/>
    </location>
</feature>
<feature type="transmembrane region" description="Helical" evidence="2">
    <location>
        <begin position="267"/>
        <end position="287"/>
    </location>
</feature>
<dbReference type="RefSeq" id="WP_097191817.1">
    <property type="nucleotide sequence ID" value="NZ_OBKZ01000016.1"/>
</dbReference>
<protein>
    <recommendedName>
        <fullName evidence="3">Acyltransferase 3 domain-containing protein</fullName>
    </recommendedName>
</protein>
<feature type="region of interest" description="Disordered" evidence="1">
    <location>
        <begin position="379"/>
        <end position="406"/>
    </location>
</feature>
<keyword evidence="2" id="KW-0812">Transmembrane</keyword>
<keyword evidence="2" id="KW-1133">Transmembrane helix</keyword>
<dbReference type="InterPro" id="IPR002656">
    <property type="entry name" value="Acyl_transf_3_dom"/>
</dbReference>
<feature type="transmembrane region" description="Helical" evidence="2">
    <location>
        <begin position="229"/>
        <end position="247"/>
    </location>
</feature>
<dbReference type="GO" id="GO:0016020">
    <property type="term" value="C:membrane"/>
    <property type="evidence" value="ECO:0007669"/>
    <property type="project" value="TreeGrafter"/>
</dbReference>
<dbReference type="GO" id="GO:0000271">
    <property type="term" value="P:polysaccharide biosynthetic process"/>
    <property type="evidence" value="ECO:0007669"/>
    <property type="project" value="TreeGrafter"/>
</dbReference>
<feature type="transmembrane region" description="Helical" evidence="2">
    <location>
        <begin position="40"/>
        <end position="58"/>
    </location>
</feature>
<dbReference type="InterPro" id="IPR050879">
    <property type="entry name" value="Acyltransferase_3"/>
</dbReference>
<dbReference type="AlphaFoldDB" id="A0AAX2H6A2"/>
<organism evidence="4 5">
    <name type="scientific">Pseudomonas lundensis</name>
    <dbReference type="NCBI Taxonomy" id="86185"/>
    <lineage>
        <taxon>Bacteria</taxon>
        <taxon>Pseudomonadati</taxon>
        <taxon>Pseudomonadota</taxon>
        <taxon>Gammaproteobacteria</taxon>
        <taxon>Pseudomonadales</taxon>
        <taxon>Pseudomonadaceae</taxon>
        <taxon>Pseudomonas</taxon>
    </lineage>
</organism>
<dbReference type="GO" id="GO:0016747">
    <property type="term" value="F:acyltransferase activity, transferring groups other than amino-acyl groups"/>
    <property type="evidence" value="ECO:0007669"/>
    <property type="project" value="InterPro"/>
</dbReference>
<evidence type="ECO:0000313" key="5">
    <source>
        <dbReference type="Proteomes" id="UP000219564"/>
    </source>
</evidence>
<evidence type="ECO:0000313" key="4">
    <source>
        <dbReference type="EMBL" id="SOB52304.1"/>
    </source>
</evidence>
<feature type="transmembrane region" description="Helical" evidence="2">
    <location>
        <begin position="79"/>
        <end position="97"/>
    </location>
</feature>
<sequence length="406" mass="45513">MKKQLPALTSLRFFAAAMIVVQHAAGHFGVFKDLAKNYALDQGVSFFFVLSGFILTYTHGNLSGVKNSIYFLWARIARIWPSHATTMITFYILWAYVFSTGYSPDISTTLSNLTLTQSWIPYPSYFFSYNGVSWSLSTELFFYAMFPLLIINIRKNWPLKLLFSVSLLGLSFLIISITRPPAVITGDIITSASWLYIWPPARLLEFVFGMLAGLVVMQKSDSLLDSRWSAIYGFMALTIMICAGILVPNLSSWMLSHQWISLPLAGWLNASGAAPFFALGILLLAVSKDFITRALSFKPLVWLGEISFSIYLTHQIIQKTLSLHPQWFASIDQSVQMLGYCIFVIIVSFLLWRFIEKPAQKLMLSPFKNNTKTLVNALQAKSPPPTTSSPHHSARVNPACESTAPP</sequence>
<feature type="domain" description="Acyltransferase 3" evidence="3">
    <location>
        <begin position="7"/>
        <end position="353"/>
    </location>
</feature>
<feature type="transmembrane region" description="Helical" evidence="2">
    <location>
        <begin position="337"/>
        <end position="355"/>
    </location>
</feature>
<dbReference type="EMBL" id="OBKZ01000016">
    <property type="protein sequence ID" value="SOB52304.1"/>
    <property type="molecule type" value="Genomic_DNA"/>
</dbReference>
<evidence type="ECO:0000256" key="1">
    <source>
        <dbReference type="SAM" id="MobiDB-lite"/>
    </source>
</evidence>
<name>A0AAX2H6A2_9PSED</name>
<evidence type="ECO:0000259" key="3">
    <source>
        <dbReference type="Pfam" id="PF01757"/>
    </source>
</evidence>
<dbReference type="PANTHER" id="PTHR23028">
    <property type="entry name" value="ACETYLTRANSFERASE"/>
    <property type="match status" value="1"/>
</dbReference>
<gene>
    <name evidence="4" type="ORF">PLUA15_230047</name>
</gene>
<accession>A0AAX2H6A2</accession>
<dbReference type="PANTHER" id="PTHR23028:SF53">
    <property type="entry name" value="ACYL_TRANSF_3 DOMAIN-CONTAINING PROTEIN"/>
    <property type="match status" value="1"/>
</dbReference>
<dbReference type="Proteomes" id="UP000219564">
    <property type="component" value="Unassembled WGS sequence"/>
</dbReference>
<reference evidence="4 5" key="1">
    <citation type="submission" date="2017-08" db="EMBL/GenBank/DDBJ databases">
        <authorList>
            <person name="Chaillou S."/>
        </authorList>
    </citation>
    <scope>NUCLEOTIDE SEQUENCE [LARGE SCALE GENOMIC DNA]</scope>
    <source>
        <strain evidence="4 5">MFPA15A1205</strain>
    </source>
</reference>
<keyword evidence="2" id="KW-0472">Membrane</keyword>
<evidence type="ECO:0000256" key="2">
    <source>
        <dbReference type="SAM" id="Phobius"/>
    </source>
</evidence>
<feature type="transmembrane region" description="Helical" evidence="2">
    <location>
        <begin position="197"/>
        <end position="217"/>
    </location>
</feature>
<proteinExistence type="predicted"/>
<comment type="caution">
    <text evidence="4">The sequence shown here is derived from an EMBL/GenBank/DDBJ whole genome shotgun (WGS) entry which is preliminary data.</text>
</comment>
<dbReference type="Pfam" id="PF01757">
    <property type="entry name" value="Acyl_transf_3"/>
    <property type="match status" value="1"/>
</dbReference>